<dbReference type="GO" id="GO:0006508">
    <property type="term" value="P:proteolysis"/>
    <property type="evidence" value="ECO:0007669"/>
    <property type="project" value="InterPro"/>
</dbReference>
<dbReference type="GO" id="GO:0004181">
    <property type="term" value="F:metallocarboxypeptidase activity"/>
    <property type="evidence" value="ECO:0007669"/>
    <property type="project" value="InterPro"/>
</dbReference>
<dbReference type="AlphaFoldDB" id="A0A2T3KTX5"/>
<dbReference type="Pfam" id="PF00246">
    <property type="entry name" value="Peptidase_M14"/>
    <property type="match status" value="1"/>
</dbReference>
<evidence type="ECO:0000313" key="4">
    <source>
        <dbReference type="Proteomes" id="UP000240530"/>
    </source>
</evidence>
<accession>A0A2T3KTX5</accession>
<evidence type="ECO:0000259" key="2">
    <source>
        <dbReference type="Pfam" id="PF00246"/>
    </source>
</evidence>
<organism evidence="3 4">
    <name type="scientific">Photobacterium leiognathi subsp. mandapamensis</name>
    <name type="common">Photobacterium mandapamensis</name>
    <dbReference type="NCBI Taxonomy" id="48408"/>
    <lineage>
        <taxon>Bacteria</taxon>
        <taxon>Pseudomonadati</taxon>
        <taxon>Pseudomonadota</taxon>
        <taxon>Gammaproteobacteria</taxon>
        <taxon>Vibrionales</taxon>
        <taxon>Vibrionaceae</taxon>
        <taxon>Photobacterium</taxon>
    </lineage>
</organism>
<dbReference type="InterPro" id="IPR000834">
    <property type="entry name" value="Peptidase_M14"/>
</dbReference>
<dbReference type="Proteomes" id="UP000240530">
    <property type="component" value="Unassembled WGS sequence"/>
</dbReference>
<dbReference type="GO" id="GO:0008270">
    <property type="term" value="F:zinc ion binding"/>
    <property type="evidence" value="ECO:0007669"/>
    <property type="project" value="InterPro"/>
</dbReference>
<feature type="domain" description="Peptidase M14" evidence="2">
    <location>
        <begin position="58"/>
        <end position="230"/>
    </location>
</feature>
<reference evidence="3 4" key="1">
    <citation type="submission" date="2018-03" db="EMBL/GenBank/DDBJ databases">
        <title>Whole genome sequencing of Histamine producing bacteria.</title>
        <authorList>
            <person name="Butler K."/>
        </authorList>
    </citation>
    <scope>NUCLEOTIDE SEQUENCE [LARGE SCALE GENOMIC DNA]</scope>
    <source>
        <strain evidence="3 4">Res.4.1</strain>
    </source>
</reference>
<keyword evidence="3" id="KW-0121">Carboxypeptidase</keyword>
<gene>
    <name evidence="3" type="ORF">C0W93_13080</name>
</gene>
<comment type="similarity">
    <text evidence="1">Belongs to the peptidase M14 family.</text>
</comment>
<comment type="caution">
    <text evidence="3">The sequence shown here is derived from an EMBL/GenBank/DDBJ whole genome shotgun (WGS) entry which is preliminary data.</text>
</comment>
<proteinExistence type="inferred from homology"/>
<dbReference type="PROSITE" id="PS00132">
    <property type="entry name" value="CARBOXYPEPT_ZN_1"/>
    <property type="match status" value="1"/>
</dbReference>
<dbReference type="EMBL" id="PYNS01000014">
    <property type="protein sequence ID" value="PSV10119.1"/>
    <property type="molecule type" value="Genomic_DNA"/>
</dbReference>
<evidence type="ECO:0000256" key="1">
    <source>
        <dbReference type="ARBA" id="ARBA00005988"/>
    </source>
</evidence>
<sequence length="355" mass="41168">MLNAQRYSITKHLPEFTQLEALIDRLHQYPFATPFSYKILANIPSPLHFSDYTAKHFPLYAIHLGTRSPTAPLMLFVGGIHGLERIGSQVLLSYLHAITERLVWDHSLQHTLQHIHLVFIPLVNPVGMAKCYRSNGNHIDLMRNAPVECSEKAALLVGGHRLSPHIPWFRGQEGQPMEIEAAALASYVIALTQHRPVTLSLDCHSGFGVKDRLWFPYAHSAIKPFPYIGDIYHLRDKFLSTYPNHNYVFEPQALHYLCHGDLWDHISKQCLIQQQSILPLTLEMGSWRWIKKNPLQLRQSLGIFNPMRPQRVQRVLQKHIVLMDFLINATANYDAWFKHKDNHHYQQQAIMRWYS</sequence>
<keyword evidence="3" id="KW-0378">Hydrolase</keyword>
<evidence type="ECO:0000313" key="3">
    <source>
        <dbReference type="EMBL" id="PSV10119.1"/>
    </source>
</evidence>
<name>A0A2T3KTX5_PHOLD</name>
<dbReference type="SUPFAM" id="SSF53187">
    <property type="entry name" value="Zn-dependent exopeptidases"/>
    <property type="match status" value="1"/>
</dbReference>
<dbReference type="InterPro" id="IPR057246">
    <property type="entry name" value="CARBOXYPEPT_ZN_1"/>
</dbReference>
<protein>
    <submittedName>
        <fullName evidence="3">Zinc carboxypeptidase</fullName>
    </submittedName>
</protein>
<keyword evidence="3" id="KW-0645">Protease</keyword>
<dbReference type="Gene3D" id="3.40.630.10">
    <property type="entry name" value="Zn peptidases"/>
    <property type="match status" value="1"/>
</dbReference>